<dbReference type="Proteomes" id="UP001183824">
    <property type="component" value="Unassembled WGS sequence"/>
</dbReference>
<protein>
    <submittedName>
        <fullName evidence="1">NAD(P)-binding protein</fullName>
    </submittedName>
</protein>
<dbReference type="EMBL" id="JAVREZ010000001">
    <property type="protein sequence ID" value="MDT0479503.1"/>
    <property type="molecule type" value="Genomic_DNA"/>
</dbReference>
<dbReference type="InterPro" id="IPR036188">
    <property type="entry name" value="FAD/NAD-bd_sf"/>
</dbReference>
<comment type="caution">
    <text evidence="1">The sequence shown here is derived from an EMBL/GenBank/DDBJ whole genome shotgun (WGS) entry which is preliminary data.</text>
</comment>
<organism evidence="1 2">
    <name type="scientific">Streptomyces doebereineriae</name>
    <dbReference type="NCBI Taxonomy" id="3075528"/>
    <lineage>
        <taxon>Bacteria</taxon>
        <taxon>Bacillati</taxon>
        <taxon>Actinomycetota</taxon>
        <taxon>Actinomycetes</taxon>
        <taxon>Kitasatosporales</taxon>
        <taxon>Streptomycetaceae</taxon>
        <taxon>Streptomyces</taxon>
    </lineage>
</organism>
<sequence>MVIGAGQRRTDRRHPPTQGLRTLLAERHNVPGGCATSFRRGRFEFETALHQLSGVGLEVQPYMLRGLFEKRGVADSL</sequence>
<reference evidence="2" key="1">
    <citation type="submission" date="2023-07" db="EMBL/GenBank/DDBJ databases">
        <title>30 novel species of actinomycetes from the DSMZ collection.</title>
        <authorList>
            <person name="Nouioui I."/>
        </authorList>
    </citation>
    <scope>NUCLEOTIDE SEQUENCE [LARGE SCALE GENOMIC DNA]</scope>
    <source>
        <strain evidence="2">DSM 41640</strain>
    </source>
</reference>
<keyword evidence="2" id="KW-1185">Reference proteome</keyword>
<evidence type="ECO:0000313" key="2">
    <source>
        <dbReference type="Proteomes" id="UP001183824"/>
    </source>
</evidence>
<dbReference type="SUPFAM" id="SSF51905">
    <property type="entry name" value="FAD/NAD(P)-binding domain"/>
    <property type="match status" value="1"/>
</dbReference>
<name>A0ABU2V275_9ACTN</name>
<accession>A0ABU2V275</accession>
<proteinExistence type="predicted"/>
<gene>
    <name evidence="1" type="ORF">RNB18_04795</name>
</gene>
<evidence type="ECO:0000313" key="1">
    <source>
        <dbReference type="EMBL" id="MDT0479503.1"/>
    </source>
</evidence>
<dbReference type="Gene3D" id="3.50.50.60">
    <property type="entry name" value="FAD/NAD(P)-binding domain"/>
    <property type="match status" value="1"/>
</dbReference>
<dbReference type="RefSeq" id="WP_311712868.1">
    <property type="nucleotide sequence ID" value="NZ_JAVREZ010000001.1"/>
</dbReference>
<dbReference type="Pfam" id="PF13450">
    <property type="entry name" value="NAD_binding_8"/>
    <property type="match status" value="1"/>
</dbReference>